<protein>
    <recommendedName>
        <fullName evidence="4">DUF4194 domain-containing protein</fullName>
    </recommendedName>
</protein>
<evidence type="ECO:0000313" key="2">
    <source>
        <dbReference type="EMBL" id="SDQ91578.1"/>
    </source>
</evidence>
<reference evidence="3" key="1">
    <citation type="submission" date="2016-10" db="EMBL/GenBank/DDBJ databases">
        <authorList>
            <person name="Varghese N."/>
            <person name="Submissions S."/>
        </authorList>
    </citation>
    <scope>NUCLEOTIDE SEQUENCE [LARGE SCALE GENOMIC DNA]</scope>
    <source>
        <strain evidence="3">DSM 44142</strain>
    </source>
</reference>
<dbReference type="STRING" id="47312.SAMN04489765_2335"/>
<dbReference type="RefSeq" id="WP_082756416.1">
    <property type="nucleotide sequence ID" value="NZ_AP025457.1"/>
</dbReference>
<sequence length="268" mass="29462">MTDETVDDSLDIAADEALPEIDLADFSIADDEAVKSLRGADTAPRFDGDTSALPNSVCYALQELIAAPHVSARSKNWAVIEAEETLLRSRLSELNLLLEINRETKHAFTRQVSENDPRQRNLLRAQSLSLAASVLALFLRLKHLSSPDETAVVERQEMIDHLLTFRPARDTDEAGFVKKADAAINQLETRRLIRRVGTSDRYAVHSVIASLLTPEQVDLYTAAYRDLASTDQDLGEAAAPVDGADEPDGEDGTVDLDSAPEHETQEQQ</sequence>
<keyword evidence="3" id="KW-1185">Reference proteome</keyword>
<proteinExistence type="predicted"/>
<evidence type="ECO:0000313" key="3">
    <source>
        <dbReference type="Proteomes" id="UP000183053"/>
    </source>
</evidence>
<evidence type="ECO:0000256" key="1">
    <source>
        <dbReference type="SAM" id="MobiDB-lite"/>
    </source>
</evidence>
<dbReference type="InterPro" id="IPR025449">
    <property type="entry name" value="JetB"/>
</dbReference>
<name>A0A1H1ESP1_9ACTN</name>
<dbReference type="AlphaFoldDB" id="A0A1H1ESP1"/>
<dbReference type="EMBL" id="FNLF01000002">
    <property type="protein sequence ID" value="SDQ91578.1"/>
    <property type="molecule type" value="Genomic_DNA"/>
</dbReference>
<accession>A0A1H1ESP1</accession>
<organism evidence="2 3">
    <name type="scientific">Tsukamurella pulmonis</name>
    <dbReference type="NCBI Taxonomy" id="47312"/>
    <lineage>
        <taxon>Bacteria</taxon>
        <taxon>Bacillati</taxon>
        <taxon>Actinomycetota</taxon>
        <taxon>Actinomycetes</taxon>
        <taxon>Mycobacteriales</taxon>
        <taxon>Tsukamurellaceae</taxon>
        <taxon>Tsukamurella</taxon>
    </lineage>
</organism>
<feature type="compositionally biased region" description="Acidic residues" evidence="1">
    <location>
        <begin position="243"/>
        <end position="254"/>
    </location>
</feature>
<evidence type="ECO:0008006" key="4">
    <source>
        <dbReference type="Google" id="ProtNLM"/>
    </source>
</evidence>
<feature type="compositionally biased region" description="Basic and acidic residues" evidence="1">
    <location>
        <begin position="259"/>
        <end position="268"/>
    </location>
</feature>
<dbReference type="Pfam" id="PF13835">
    <property type="entry name" value="DUF4194"/>
    <property type="match status" value="1"/>
</dbReference>
<feature type="region of interest" description="Disordered" evidence="1">
    <location>
        <begin position="231"/>
        <end position="268"/>
    </location>
</feature>
<gene>
    <name evidence="2" type="ORF">SAMN04489765_2335</name>
</gene>
<dbReference type="Proteomes" id="UP000183053">
    <property type="component" value="Unassembled WGS sequence"/>
</dbReference>